<feature type="compositionally biased region" description="Pro residues" evidence="1">
    <location>
        <begin position="39"/>
        <end position="50"/>
    </location>
</feature>
<accession>A0A9D4I1H6</accession>
<sequence>MCTSKPRLTRTTIGLLPLSYSIVTPDPPVVIRVGKGPDNPDPVPRRPQPFLPKRGGLLRRTCHGDGLFKAFSQILISQSKGN</sequence>
<evidence type="ECO:0000313" key="3">
    <source>
        <dbReference type="Proteomes" id="UP000828390"/>
    </source>
</evidence>
<feature type="region of interest" description="Disordered" evidence="1">
    <location>
        <begin position="34"/>
        <end position="55"/>
    </location>
</feature>
<protein>
    <submittedName>
        <fullName evidence="2">Uncharacterized protein</fullName>
    </submittedName>
</protein>
<comment type="caution">
    <text evidence="2">The sequence shown here is derived from an EMBL/GenBank/DDBJ whole genome shotgun (WGS) entry which is preliminary data.</text>
</comment>
<dbReference type="Proteomes" id="UP000828390">
    <property type="component" value="Unassembled WGS sequence"/>
</dbReference>
<evidence type="ECO:0000256" key="1">
    <source>
        <dbReference type="SAM" id="MobiDB-lite"/>
    </source>
</evidence>
<dbReference type="EMBL" id="JAIWYP010000011">
    <property type="protein sequence ID" value="KAH3740738.1"/>
    <property type="molecule type" value="Genomic_DNA"/>
</dbReference>
<organism evidence="2 3">
    <name type="scientific">Dreissena polymorpha</name>
    <name type="common">Zebra mussel</name>
    <name type="synonym">Mytilus polymorpha</name>
    <dbReference type="NCBI Taxonomy" id="45954"/>
    <lineage>
        <taxon>Eukaryota</taxon>
        <taxon>Metazoa</taxon>
        <taxon>Spiralia</taxon>
        <taxon>Lophotrochozoa</taxon>
        <taxon>Mollusca</taxon>
        <taxon>Bivalvia</taxon>
        <taxon>Autobranchia</taxon>
        <taxon>Heteroconchia</taxon>
        <taxon>Euheterodonta</taxon>
        <taxon>Imparidentia</taxon>
        <taxon>Neoheterodontei</taxon>
        <taxon>Myida</taxon>
        <taxon>Dreissenoidea</taxon>
        <taxon>Dreissenidae</taxon>
        <taxon>Dreissena</taxon>
    </lineage>
</organism>
<dbReference type="AlphaFoldDB" id="A0A9D4I1H6"/>
<name>A0A9D4I1H6_DREPO</name>
<reference evidence="2" key="2">
    <citation type="submission" date="2020-11" db="EMBL/GenBank/DDBJ databases">
        <authorList>
            <person name="McCartney M.A."/>
            <person name="Auch B."/>
            <person name="Kono T."/>
            <person name="Mallez S."/>
            <person name="Becker A."/>
            <person name="Gohl D.M."/>
            <person name="Silverstein K.A.T."/>
            <person name="Koren S."/>
            <person name="Bechman K.B."/>
            <person name="Herman A."/>
            <person name="Abrahante J.E."/>
            <person name="Garbe J."/>
        </authorList>
    </citation>
    <scope>NUCLEOTIDE SEQUENCE</scope>
    <source>
        <strain evidence="2">Duluth1</strain>
        <tissue evidence="2">Whole animal</tissue>
    </source>
</reference>
<reference evidence="2" key="1">
    <citation type="journal article" date="2019" name="bioRxiv">
        <title>The Genome of the Zebra Mussel, Dreissena polymorpha: A Resource for Invasive Species Research.</title>
        <authorList>
            <person name="McCartney M.A."/>
            <person name="Auch B."/>
            <person name="Kono T."/>
            <person name="Mallez S."/>
            <person name="Zhang Y."/>
            <person name="Obille A."/>
            <person name="Becker A."/>
            <person name="Abrahante J.E."/>
            <person name="Garbe J."/>
            <person name="Badalamenti J.P."/>
            <person name="Herman A."/>
            <person name="Mangelson H."/>
            <person name="Liachko I."/>
            <person name="Sullivan S."/>
            <person name="Sone E.D."/>
            <person name="Koren S."/>
            <person name="Silverstein K.A.T."/>
            <person name="Beckman K.B."/>
            <person name="Gohl D.M."/>
        </authorList>
    </citation>
    <scope>NUCLEOTIDE SEQUENCE</scope>
    <source>
        <strain evidence="2">Duluth1</strain>
        <tissue evidence="2">Whole animal</tissue>
    </source>
</reference>
<evidence type="ECO:0000313" key="2">
    <source>
        <dbReference type="EMBL" id="KAH3740738.1"/>
    </source>
</evidence>
<proteinExistence type="predicted"/>
<keyword evidence="3" id="KW-1185">Reference proteome</keyword>
<gene>
    <name evidence="2" type="ORF">DPMN_047448</name>
</gene>